<reference evidence="1 2" key="1">
    <citation type="submission" date="2018-06" db="EMBL/GenBank/DDBJ databases">
        <authorList>
            <consortium name="Pathogen Informatics"/>
            <person name="Doyle S."/>
        </authorList>
    </citation>
    <scope>NUCLEOTIDE SEQUENCE [LARGE SCALE GENOMIC DNA]</scope>
    <source>
        <strain evidence="1 2">NCTC8684</strain>
    </source>
</reference>
<dbReference type="EMBL" id="UIGR01000001">
    <property type="protein sequence ID" value="SUX32126.1"/>
    <property type="molecule type" value="Genomic_DNA"/>
</dbReference>
<evidence type="ECO:0000313" key="1">
    <source>
        <dbReference type="EMBL" id="SUX32126.1"/>
    </source>
</evidence>
<dbReference type="Proteomes" id="UP000254029">
    <property type="component" value="Unassembled WGS sequence"/>
</dbReference>
<dbReference type="AlphaFoldDB" id="A0AAX2M794"/>
<sequence length="102" mass="11402">MERVLPQAWRDWLARAAMTSHLSGILGRRQATYMRQMLEMFENGRLQDALRHAIPLGGEGGSAGQAFGLPHARRDLKLGMRNDAAGPSIDLGEDLNRHLRQL</sequence>
<accession>A0AAX2M794</accession>
<dbReference type="RefSeq" id="WP_076225376.1">
    <property type="nucleotide sequence ID" value="NZ_JBHMEH010000061.1"/>
</dbReference>
<organism evidence="1 2">
    <name type="scientific">Chromobacterium violaceum</name>
    <dbReference type="NCBI Taxonomy" id="536"/>
    <lineage>
        <taxon>Bacteria</taxon>
        <taxon>Pseudomonadati</taxon>
        <taxon>Pseudomonadota</taxon>
        <taxon>Betaproteobacteria</taxon>
        <taxon>Neisseriales</taxon>
        <taxon>Chromobacteriaceae</taxon>
        <taxon>Chromobacterium</taxon>
    </lineage>
</organism>
<proteinExistence type="predicted"/>
<gene>
    <name evidence="1" type="ORF">NCTC8684_01199</name>
</gene>
<evidence type="ECO:0000313" key="2">
    <source>
        <dbReference type="Proteomes" id="UP000254029"/>
    </source>
</evidence>
<comment type="caution">
    <text evidence="1">The sequence shown here is derived from an EMBL/GenBank/DDBJ whole genome shotgun (WGS) entry which is preliminary data.</text>
</comment>
<name>A0AAX2M794_CHRVL</name>
<protein>
    <submittedName>
        <fullName evidence="1">Uncharacterized protein</fullName>
    </submittedName>
</protein>